<keyword evidence="2" id="KW-1185">Reference proteome</keyword>
<protein>
    <submittedName>
        <fullName evidence="1">Uncharacterized protein</fullName>
    </submittedName>
</protein>
<evidence type="ECO:0000313" key="2">
    <source>
        <dbReference type="Proteomes" id="UP001589575"/>
    </source>
</evidence>
<reference evidence="1 2" key="1">
    <citation type="submission" date="2024-09" db="EMBL/GenBank/DDBJ databases">
        <authorList>
            <person name="Sun Q."/>
            <person name="Mori K."/>
        </authorList>
    </citation>
    <scope>NUCLEOTIDE SEQUENCE [LARGE SCALE GENOMIC DNA]</scope>
    <source>
        <strain evidence="1 2">CCM 7609</strain>
    </source>
</reference>
<gene>
    <name evidence="1" type="ORF">ACFFX0_25780</name>
</gene>
<dbReference type="Proteomes" id="UP001589575">
    <property type="component" value="Unassembled WGS sequence"/>
</dbReference>
<comment type="caution">
    <text evidence="1">The sequence shown here is derived from an EMBL/GenBank/DDBJ whole genome shotgun (WGS) entry which is preliminary data.</text>
</comment>
<proteinExistence type="predicted"/>
<organism evidence="1 2">
    <name type="scientific">Citricoccus parietis</name>
    <dbReference type="NCBI Taxonomy" id="592307"/>
    <lineage>
        <taxon>Bacteria</taxon>
        <taxon>Bacillati</taxon>
        <taxon>Actinomycetota</taxon>
        <taxon>Actinomycetes</taxon>
        <taxon>Micrococcales</taxon>
        <taxon>Micrococcaceae</taxon>
        <taxon>Citricoccus</taxon>
    </lineage>
</organism>
<evidence type="ECO:0000313" key="1">
    <source>
        <dbReference type="EMBL" id="MFB9074414.1"/>
    </source>
</evidence>
<name>A0ABV5G650_9MICC</name>
<dbReference type="EMBL" id="JBHMFI010000002">
    <property type="protein sequence ID" value="MFB9074414.1"/>
    <property type="molecule type" value="Genomic_DNA"/>
</dbReference>
<sequence length="86" mass="9597">MNGFTHVRRCRIESLATIHRPFLAPSNGFGSALVTRGGGVEKGFAAHRGCSNLGWIFWLTTLCAENRHGSSYHFIPLERLRGKLAW</sequence>
<accession>A0ABV5G650</accession>